<sequence length="219" mass="24146">MDRQHAEKPLSRTTADRASSGVSQNPKISFHISEATRDLSYRKAPQSSAPGDRPTHSATILLSKSRSSQAALVPQEHKLFLEEAYNAAVCFKMLRELNGSDALRLKHIATKIEDMARRAPNLVLETIYDYFVDNPEISNRHKFRLLHVLETVLGAMRSLEQSWQGAFTTLALENMTKSTVGPAPAPGLPGRRRHPQGCNLCPRSQFLTPAPRGGGGPPL</sequence>
<feature type="domain" description="MROH2B-like N-terminal HEAT-repeats" evidence="2">
    <location>
        <begin position="113"/>
        <end position="178"/>
    </location>
</feature>
<dbReference type="Pfam" id="PF23221">
    <property type="entry name" value="HEAT_MROH2B_1st"/>
    <property type="match status" value="1"/>
</dbReference>
<accession>A0A7J8C388</accession>
<name>A0A7J8C388_ROUAE</name>
<evidence type="ECO:0000313" key="3">
    <source>
        <dbReference type="EMBL" id="KAF6405279.1"/>
    </source>
</evidence>
<keyword evidence="4" id="KW-1185">Reference proteome</keyword>
<dbReference type="Proteomes" id="UP000593571">
    <property type="component" value="Unassembled WGS sequence"/>
</dbReference>
<evidence type="ECO:0000256" key="1">
    <source>
        <dbReference type="SAM" id="MobiDB-lite"/>
    </source>
</evidence>
<dbReference type="InterPro" id="IPR056282">
    <property type="entry name" value="MROH2B-like_N_HEAT"/>
</dbReference>
<proteinExistence type="predicted"/>
<organism evidence="3 4">
    <name type="scientific">Rousettus aegyptiacus</name>
    <name type="common">Egyptian fruit bat</name>
    <name type="synonym">Pteropus aegyptiacus</name>
    <dbReference type="NCBI Taxonomy" id="9407"/>
    <lineage>
        <taxon>Eukaryota</taxon>
        <taxon>Metazoa</taxon>
        <taxon>Chordata</taxon>
        <taxon>Craniata</taxon>
        <taxon>Vertebrata</taxon>
        <taxon>Euteleostomi</taxon>
        <taxon>Mammalia</taxon>
        <taxon>Eutheria</taxon>
        <taxon>Laurasiatheria</taxon>
        <taxon>Chiroptera</taxon>
        <taxon>Yinpterochiroptera</taxon>
        <taxon>Pteropodoidea</taxon>
        <taxon>Pteropodidae</taxon>
        <taxon>Rousettinae</taxon>
        <taxon>Rousettus</taxon>
    </lineage>
</organism>
<feature type="compositionally biased region" description="Basic and acidic residues" evidence="1">
    <location>
        <begin position="1"/>
        <end position="10"/>
    </location>
</feature>
<comment type="caution">
    <text evidence="3">The sequence shown here is derived from an EMBL/GenBank/DDBJ whole genome shotgun (WGS) entry which is preliminary data.</text>
</comment>
<gene>
    <name evidence="3" type="ORF">HJG63_013517</name>
</gene>
<evidence type="ECO:0000259" key="2">
    <source>
        <dbReference type="Pfam" id="PF23221"/>
    </source>
</evidence>
<feature type="compositionally biased region" description="Polar residues" evidence="1">
    <location>
        <begin position="11"/>
        <end position="27"/>
    </location>
</feature>
<protein>
    <recommendedName>
        <fullName evidence="2">MROH2B-like N-terminal HEAT-repeats domain-containing protein</fullName>
    </recommendedName>
</protein>
<dbReference type="AlphaFoldDB" id="A0A7J8C388"/>
<reference evidence="3 4" key="1">
    <citation type="journal article" date="2020" name="Nature">
        <title>Six reference-quality genomes reveal evolution of bat adaptations.</title>
        <authorList>
            <person name="Jebb D."/>
            <person name="Huang Z."/>
            <person name="Pippel M."/>
            <person name="Hughes G.M."/>
            <person name="Lavrichenko K."/>
            <person name="Devanna P."/>
            <person name="Winkler S."/>
            <person name="Jermiin L.S."/>
            <person name="Skirmuntt E.C."/>
            <person name="Katzourakis A."/>
            <person name="Burkitt-Gray L."/>
            <person name="Ray D.A."/>
            <person name="Sullivan K.A.M."/>
            <person name="Roscito J.G."/>
            <person name="Kirilenko B.M."/>
            <person name="Davalos L.M."/>
            <person name="Corthals A.P."/>
            <person name="Power M.L."/>
            <person name="Jones G."/>
            <person name="Ransome R.D."/>
            <person name="Dechmann D.K.N."/>
            <person name="Locatelli A.G."/>
            <person name="Puechmaille S.J."/>
            <person name="Fedrigo O."/>
            <person name="Jarvis E.D."/>
            <person name="Hiller M."/>
            <person name="Vernes S.C."/>
            <person name="Myers E.W."/>
            <person name="Teeling E.C."/>
        </authorList>
    </citation>
    <scope>NUCLEOTIDE SEQUENCE [LARGE SCALE GENOMIC DNA]</scope>
    <source>
        <strain evidence="3">MRouAeg1</strain>
        <tissue evidence="3">Muscle</tissue>
    </source>
</reference>
<feature type="region of interest" description="Disordered" evidence="1">
    <location>
        <begin position="1"/>
        <end position="56"/>
    </location>
</feature>
<evidence type="ECO:0000313" key="4">
    <source>
        <dbReference type="Proteomes" id="UP000593571"/>
    </source>
</evidence>
<dbReference type="EMBL" id="JACASE010000015">
    <property type="protein sequence ID" value="KAF6405279.1"/>
    <property type="molecule type" value="Genomic_DNA"/>
</dbReference>